<dbReference type="PRINTS" id="PR00080">
    <property type="entry name" value="SDRFAMILY"/>
</dbReference>
<sequence>MSNELRFDGKVVVVTGAGAGLGRSHALFFGSRGAKVVVNDLGGSATGAGKSSGAADKVVEEIKAAGGTAVANYDSVEDGEKIIKTAIDAFGRIDVLINNAGILRDVSFAKMTKDDWDLVMRVHVNGAFKCTHAAWPYMRDQGYGRILFTASAAGIYGNFGQANYSAAKLGLVGFSNTLAIEGEKKNVRVNTIAPIAASRLTETVLPKEVLENLKPEYVTPLVGWLAHHDCTETGGLFEVGGGYYGKLRWERTEGRTFKLGRDIAPEAIQSAWSQITDFGKSTHPANITEALGPVMENLSSKSKGGNQFIDVDLALGHELPEQTTKYDERDLALYALGVGAGRNPTDTKDLHVVYERHGDGFFALPTYGVIPALNAIFKLASEGKTAPGLNYGLDRILHGEQYLEVLRPLPAAAKLKHKARISEILDKGKHAIVVTHIDSYDADSGELLVKNDVSMVVRGAGGWGGERGPSVEVNVPPERPADVVVNEKTDASQALLYRLSGDWNPLHVDPEFATAFGFDRPILHGLCTFGFVGRAAINAFANGDPRTFKSIKVRFAESVFPGETLKIELWKESELRVLVRATAVERNKVVISNAAVEFYAEIPKPKKAPEVAAAAGATVTTPQTFDAIAAHVAKNPDLTKIATVYQFNLSNPVSNWVLDLKKGEVKPGSVDKADCTLSLSDADWLDMVSGKADPLKLFQGGKLKIAGNVMASQKLDFLKKIDKSAAPVATTAAPATTAPTQAAEVIAPKVFKALQDRFTKTPELAKEVNAVIAFKVKDAGFEFTADLSSATPSIKPGFDAKADTRIILTDDALAALSKGETAQSLYQHGALRIDGSLTAAHRLGFLKSLV</sequence>
<keyword evidence="7" id="KW-0576">Peroxisome</keyword>
<accession>A0A2W5TSS1</accession>
<evidence type="ECO:0000256" key="3">
    <source>
        <dbReference type="ARBA" id="ARBA00006484"/>
    </source>
</evidence>
<dbReference type="SMART" id="SM00822">
    <property type="entry name" value="PKS_KR"/>
    <property type="match status" value="1"/>
</dbReference>
<dbReference type="GO" id="GO:0005737">
    <property type="term" value="C:cytoplasm"/>
    <property type="evidence" value="ECO:0007669"/>
    <property type="project" value="UniProtKB-ARBA"/>
</dbReference>
<dbReference type="InterPro" id="IPR036527">
    <property type="entry name" value="SCP2_sterol-bd_dom_sf"/>
</dbReference>
<evidence type="ECO:0000256" key="1">
    <source>
        <dbReference type="ARBA" id="ARBA00004275"/>
    </source>
</evidence>
<dbReference type="InterPro" id="IPR051687">
    <property type="entry name" value="Peroxisomal_Beta-Oxidation"/>
</dbReference>
<name>A0A2W5TSS1_9BACT</name>
<dbReference type="Proteomes" id="UP000249061">
    <property type="component" value="Unassembled WGS sequence"/>
</dbReference>
<dbReference type="Gene3D" id="1.10.287.4290">
    <property type="match status" value="1"/>
</dbReference>
<dbReference type="Pfam" id="PF22622">
    <property type="entry name" value="MFE-2_hydrat-2_N"/>
    <property type="match status" value="1"/>
</dbReference>
<dbReference type="PANTHER" id="PTHR45024">
    <property type="entry name" value="DEHYDROGENASES, SHORT CHAIN"/>
    <property type="match status" value="1"/>
</dbReference>
<evidence type="ECO:0000313" key="10">
    <source>
        <dbReference type="EMBL" id="PZR14385.1"/>
    </source>
</evidence>
<evidence type="ECO:0000256" key="7">
    <source>
        <dbReference type="ARBA" id="ARBA00023140"/>
    </source>
</evidence>
<keyword evidence="5" id="KW-0560">Oxidoreductase</keyword>
<dbReference type="SUPFAM" id="SSF54637">
    <property type="entry name" value="Thioesterase/thiol ester dehydrase-isomerase"/>
    <property type="match status" value="2"/>
</dbReference>
<dbReference type="UniPathway" id="UPA00659"/>
<gene>
    <name evidence="10" type="ORF">DI536_10005</name>
</gene>
<dbReference type="SUPFAM" id="SSF55718">
    <property type="entry name" value="SCP-like"/>
    <property type="match status" value="2"/>
</dbReference>
<comment type="pathway">
    <text evidence="2">Lipid metabolism; fatty acid beta-oxidation.</text>
</comment>
<dbReference type="InterPro" id="IPR036291">
    <property type="entry name" value="NAD(P)-bd_dom_sf"/>
</dbReference>
<comment type="similarity">
    <text evidence="3">Belongs to the short-chain dehydrogenases/reductases (SDR) family.</text>
</comment>
<dbReference type="CDD" id="cd05353">
    <property type="entry name" value="hydroxyacyl-CoA-like_DH_SDR_c-like"/>
    <property type="match status" value="1"/>
</dbReference>
<evidence type="ECO:0000256" key="2">
    <source>
        <dbReference type="ARBA" id="ARBA00005005"/>
    </source>
</evidence>
<comment type="caution">
    <text evidence="10">The sequence shown here is derived from an EMBL/GenBank/DDBJ whole genome shotgun (WGS) entry which is preliminary data.</text>
</comment>
<keyword evidence="4" id="KW-0276">Fatty acid metabolism</keyword>
<evidence type="ECO:0000259" key="9">
    <source>
        <dbReference type="SMART" id="SM00822"/>
    </source>
</evidence>
<dbReference type="PANTHER" id="PTHR45024:SF2">
    <property type="entry name" value="SCP2 DOMAIN-CONTAINING PROTEIN"/>
    <property type="match status" value="1"/>
</dbReference>
<dbReference type="FunFam" id="3.40.50.720:FF:000185">
    <property type="entry name" value="peroxisomal multifunctional enzyme type 2"/>
    <property type="match status" value="1"/>
</dbReference>
<dbReference type="PROSITE" id="PS00061">
    <property type="entry name" value="ADH_SHORT"/>
    <property type="match status" value="1"/>
</dbReference>
<feature type="domain" description="Ketoreductase" evidence="9">
    <location>
        <begin position="10"/>
        <end position="203"/>
    </location>
</feature>
<dbReference type="AlphaFoldDB" id="A0A2W5TSS1"/>
<keyword evidence="6" id="KW-0443">Lipid metabolism</keyword>
<evidence type="ECO:0000256" key="6">
    <source>
        <dbReference type="ARBA" id="ARBA00023098"/>
    </source>
</evidence>
<protein>
    <recommendedName>
        <fullName evidence="9">Ketoreductase domain-containing protein</fullName>
    </recommendedName>
</protein>
<dbReference type="EMBL" id="QFQP01000007">
    <property type="protein sequence ID" value="PZR14385.1"/>
    <property type="molecule type" value="Genomic_DNA"/>
</dbReference>
<dbReference type="Gene3D" id="3.10.129.10">
    <property type="entry name" value="Hotdog Thioesterase"/>
    <property type="match status" value="2"/>
</dbReference>
<reference evidence="10 11" key="1">
    <citation type="submission" date="2017-08" db="EMBL/GenBank/DDBJ databases">
        <title>Infants hospitalized years apart are colonized by the same room-sourced microbial strains.</title>
        <authorList>
            <person name="Brooks B."/>
            <person name="Olm M.R."/>
            <person name="Firek B.A."/>
            <person name="Baker R."/>
            <person name="Thomas B.C."/>
            <person name="Morowitz M.J."/>
            <person name="Banfield J.F."/>
        </authorList>
    </citation>
    <scope>NUCLEOTIDE SEQUENCE [LARGE SCALE GENOMIC DNA]</scope>
    <source>
        <strain evidence="10">S2_003_000_R2_14</strain>
    </source>
</reference>
<dbReference type="Pfam" id="PF02036">
    <property type="entry name" value="SCP2"/>
    <property type="match status" value="2"/>
</dbReference>
<evidence type="ECO:0000256" key="5">
    <source>
        <dbReference type="ARBA" id="ARBA00023002"/>
    </source>
</evidence>
<evidence type="ECO:0000313" key="11">
    <source>
        <dbReference type="Proteomes" id="UP000249061"/>
    </source>
</evidence>
<dbReference type="GO" id="GO:0004300">
    <property type="term" value="F:enoyl-CoA hydratase activity"/>
    <property type="evidence" value="ECO:0007669"/>
    <property type="project" value="UniProtKB-ARBA"/>
</dbReference>
<dbReference type="Gene3D" id="3.30.1050.10">
    <property type="entry name" value="SCP2 sterol-binding domain"/>
    <property type="match status" value="2"/>
</dbReference>
<dbReference type="Pfam" id="PF01575">
    <property type="entry name" value="MaoC_dehydratas"/>
    <property type="match status" value="1"/>
</dbReference>
<dbReference type="InterPro" id="IPR054357">
    <property type="entry name" value="MFE-2_N"/>
</dbReference>
<dbReference type="InterPro" id="IPR057326">
    <property type="entry name" value="KR_dom"/>
</dbReference>
<comment type="subcellular location">
    <subcellularLocation>
        <location evidence="1">Peroxisome</location>
    </subcellularLocation>
</comment>
<dbReference type="Gene3D" id="3.40.50.720">
    <property type="entry name" value="NAD(P)-binding Rossmann-like Domain"/>
    <property type="match status" value="1"/>
</dbReference>
<dbReference type="GO" id="GO:0006635">
    <property type="term" value="P:fatty acid beta-oxidation"/>
    <property type="evidence" value="ECO:0007669"/>
    <property type="project" value="UniProtKB-UniPathway"/>
</dbReference>
<evidence type="ECO:0000256" key="4">
    <source>
        <dbReference type="ARBA" id="ARBA00022832"/>
    </source>
</evidence>
<dbReference type="InterPro" id="IPR003033">
    <property type="entry name" value="SCP2_sterol-bd_dom"/>
</dbReference>
<dbReference type="Pfam" id="PF00106">
    <property type="entry name" value="adh_short"/>
    <property type="match status" value="1"/>
</dbReference>
<proteinExistence type="inferred from homology"/>
<evidence type="ECO:0000256" key="8">
    <source>
        <dbReference type="ARBA" id="ARBA00023239"/>
    </source>
</evidence>
<dbReference type="PRINTS" id="PR00081">
    <property type="entry name" value="GDHRDH"/>
</dbReference>
<organism evidence="10 11">
    <name type="scientific">Archangium gephyra</name>
    <dbReference type="NCBI Taxonomy" id="48"/>
    <lineage>
        <taxon>Bacteria</taxon>
        <taxon>Pseudomonadati</taxon>
        <taxon>Myxococcota</taxon>
        <taxon>Myxococcia</taxon>
        <taxon>Myxococcales</taxon>
        <taxon>Cystobacterineae</taxon>
        <taxon>Archangiaceae</taxon>
        <taxon>Archangium</taxon>
    </lineage>
</organism>
<dbReference type="InterPro" id="IPR002347">
    <property type="entry name" value="SDR_fam"/>
</dbReference>
<dbReference type="CDD" id="cd03448">
    <property type="entry name" value="HDE_HSD"/>
    <property type="match status" value="1"/>
</dbReference>
<dbReference type="InterPro" id="IPR002539">
    <property type="entry name" value="MaoC-like_dom"/>
</dbReference>
<keyword evidence="8" id="KW-0456">Lyase</keyword>
<dbReference type="InterPro" id="IPR020904">
    <property type="entry name" value="Sc_DH/Rdtase_CS"/>
</dbReference>
<dbReference type="InterPro" id="IPR029069">
    <property type="entry name" value="HotDog_dom_sf"/>
</dbReference>
<dbReference type="SUPFAM" id="SSF51735">
    <property type="entry name" value="NAD(P)-binding Rossmann-fold domains"/>
    <property type="match status" value="1"/>
</dbReference>
<dbReference type="GO" id="GO:0016491">
    <property type="term" value="F:oxidoreductase activity"/>
    <property type="evidence" value="ECO:0007669"/>
    <property type="project" value="UniProtKB-KW"/>
</dbReference>